<dbReference type="InterPro" id="IPR051677">
    <property type="entry name" value="AfsR-DnrI-RedD_regulator"/>
</dbReference>
<dbReference type="InterPro" id="IPR005158">
    <property type="entry name" value="BTAD"/>
</dbReference>
<dbReference type="Proteomes" id="UP000556436">
    <property type="component" value="Unassembled WGS sequence"/>
</dbReference>
<comment type="caution">
    <text evidence="4">The sequence shown here is derived from an EMBL/GenBank/DDBJ whole genome shotgun (WGS) entry which is preliminary data.</text>
</comment>
<sequence length="271" mass="29722">MTDTRGNPDVPHQLTAAERPAPAHRPAQRTPGRVAVALLGGFRLTLDGSDVELPGGAQRLTAALALSGRMSRSRLAGTLWPETEEHRALARLRTGIWRVNQAAPELVVTAAGEIALHARTEVDVRDVVDRSLRVLHGGEVEPAVWSSGEEAGDLLPGWEDEWLADARERLRQMRLHVMETVAERLCETGSYGLAIEVALTVLRADMLRESAHRVLVRVHLAEGNIGEAWRAYETCVHVLDRELGVRPTRATSDLLAGRPPGVRRRGLSHPH</sequence>
<dbReference type="AlphaFoldDB" id="A0A7W7LBJ1"/>
<keyword evidence="5" id="KW-1185">Reference proteome</keyword>
<evidence type="ECO:0000313" key="4">
    <source>
        <dbReference type="EMBL" id="MBB4887199.1"/>
    </source>
</evidence>
<reference evidence="4 5" key="1">
    <citation type="submission" date="2020-08" db="EMBL/GenBank/DDBJ databases">
        <title>Genomic Encyclopedia of Type Strains, Phase III (KMG-III): the genomes of soil and plant-associated and newly described type strains.</title>
        <authorList>
            <person name="Whitman W."/>
        </authorList>
    </citation>
    <scope>NUCLEOTIDE SEQUENCE [LARGE SCALE GENOMIC DNA]</scope>
    <source>
        <strain evidence="4 5">CECT 3265</strain>
    </source>
</reference>
<accession>A0A7W7LBJ1</accession>
<feature type="region of interest" description="Disordered" evidence="2">
    <location>
        <begin position="1"/>
        <end position="31"/>
    </location>
</feature>
<protein>
    <submittedName>
        <fullName evidence="4">DNA-binding SARP family transcriptional activator</fullName>
    </submittedName>
</protein>
<proteinExistence type="predicted"/>
<keyword evidence="4" id="KW-0238">DNA-binding</keyword>
<dbReference type="InterPro" id="IPR011990">
    <property type="entry name" value="TPR-like_helical_dom_sf"/>
</dbReference>
<feature type="domain" description="Bacterial transcriptional activator" evidence="3">
    <location>
        <begin position="122"/>
        <end position="258"/>
    </location>
</feature>
<name>A0A7W7LBJ1_STRNE</name>
<dbReference type="EMBL" id="JACHJG010000006">
    <property type="protein sequence ID" value="MBB4887199.1"/>
    <property type="molecule type" value="Genomic_DNA"/>
</dbReference>
<dbReference type="PANTHER" id="PTHR35807">
    <property type="entry name" value="TRANSCRIPTIONAL REGULATOR REDD-RELATED"/>
    <property type="match status" value="1"/>
</dbReference>
<dbReference type="RefSeq" id="WP_184734240.1">
    <property type="nucleotide sequence ID" value="NZ_BMRW01000002.1"/>
</dbReference>
<feature type="region of interest" description="Disordered" evidence="2">
    <location>
        <begin position="250"/>
        <end position="271"/>
    </location>
</feature>
<dbReference type="Gene3D" id="1.25.40.10">
    <property type="entry name" value="Tetratricopeptide repeat domain"/>
    <property type="match status" value="1"/>
</dbReference>
<dbReference type="SUPFAM" id="SSF48452">
    <property type="entry name" value="TPR-like"/>
    <property type="match status" value="1"/>
</dbReference>
<gene>
    <name evidence="4" type="ORF">FHS38_003253</name>
</gene>
<dbReference type="Pfam" id="PF03704">
    <property type="entry name" value="BTAD"/>
    <property type="match status" value="1"/>
</dbReference>
<organism evidence="4 5">
    <name type="scientific">Streptomyces netropsis</name>
    <name type="common">Streptoverticillium netropsis</name>
    <dbReference type="NCBI Taxonomy" id="55404"/>
    <lineage>
        <taxon>Bacteria</taxon>
        <taxon>Bacillati</taxon>
        <taxon>Actinomycetota</taxon>
        <taxon>Actinomycetes</taxon>
        <taxon>Kitasatosporales</taxon>
        <taxon>Streptomycetaceae</taxon>
        <taxon>Streptomyces</taxon>
    </lineage>
</organism>
<keyword evidence="1" id="KW-0902">Two-component regulatory system</keyword>
<evidence type="ECO:0000256" key="2">
    <source>
        <dbReference type="SAM" id="MobiDB-lite"/>
    </source>
</evidence>
<dbReference type="GO" id="GO:0003677">
    <property type="term" value="F:DNA binding"/>
    <property type="evidence" value="ECO:0007669"/>
    <property type="project" value="UniProtKB-KW"/>
</dbReference>
<evidence type="ECO:0000256" key="1">
    <source>
        <dbReference type="ARBA" id="ARBA00023012"/>
    </source>
</evidence>
<feature type="compositionally biased region" description="Low complexity" evidence="2">
    <location>
        <begin position="16"/>
        <end position="29"/>
    </location>
</feature>
<evidence type="ECO:0000259" key="3">
    <source>
        <dbReference type="SMART" id="SM01043"/>
    </source>
</evidence>
<dbReference type="SMART" id="SM01043">
    <property type="entry name" value="BTAD"/>
    <property type="match status" value="1"/>
</dbReference>
<feature type="compositionally biased region" description="Basic residues" evidence="2">
    <location>
        <begin position="261"/>
        <end position="271"/>
    </location>
</feature>
<evidence type="ECO:0000313" key="5">
    <source>
        <dbReference type="Proteomes" id="UP000556436"/>
    </source>
</evidence>
<dbReference type="GO" id="GO:0000160">
    <property type="term" value="P:phosphorelay signal transduction system"/>
    <property type="evidence" value="ECO:0007669"/>
    <property type="project" value="UniProtKB-KW"/>
</dbReference>